<dbReference type="GO" id="GO:0022857">
    <property type="term" value="F:transmembrane transporter activity"/>
    <property type="evidence" value="ECO:0007669"/>
    <property type="project" value="InterPro"/>
</dbReference>
<dbReference type="InterPro" id="IPR005829">
    <property type="entry name" value="Sugar_transporter_CS"/>
</dbReference>
<dbReference type="Gene3D" id="1.20.1250.20">
    <property type="entry name" value="MFS general substrate transporter like domains"/>
    <property type="match status" value="1"/>
</dbReference>
<evidence type="ECO:0000259" key="8">
    <source>
        <dbReference type="PROSITE" id="PS50850"/>
    </source>
</evidence>
<comment type="caution">
    <text evidence="9">The sequence shown here is derived from an EMBL/GenBank/DDBJ whole genome shotgun (WGS) entry which is preliminary data.</text>
</comment>
<dbReference type="InterPro" id="IPR020846">
    <property type="entry name" value="MFS_dom"/>
</dbReference>
<comment type="subcellular location">
    <subcellularLocation>
        <location evidence="1">Cell membrane</location>
        <topology evidence="1">Multi-pass membrane protein</topology>
    </subcellularLocation>
</comment>
<organism evidence="9 10">
    <name type="scientific">Solirubrobacter ginsenosidimutans</name>
    <dbReference type="NCBI Taxonomy" id="490573"/>
    <lineage>
        <taxon>Bacteria</taxon>
        <taxon>Bacillati</taxon>
        <taxon>Actinomycetota</taxon>
        <taxon>Thermoleophilia</taxon>
        <taxon>Solirubrobacterales</taxon>
        <taxon>Solirubrobacteraceae</taxon>
        <taxon>Solirubrobacter</taxon>
    </lineage>
</organism>
<feature type="domain" description="Major facilitator superfamily (MFS) profile" evidence="8">
    <location>
        <begin position="11"/>
        <end position="470"/>
    </location>
</feature>
<dbReference type="InterPro" id="IPR011701">
    <property type="entry name" value="MFS"/>
</dbReference>
<feature type="transmembrane region" description="Helical" evidence="7">
    <location>
        <begin position="195"/>
        <end position="217"/>
    </location>
</feature>
<feature type="transmembrane region" description="Helical" evidence="7">
    <location>
        <begin position="267"/>
        <end position="290"/>
    </location>
</feature>
<keyword evidence="10" id="KW-1185">Reference proteome</keyword>
<feature type="transmembrane region" description="Helical" evidence="7">
    <location>
        <begin position="77"/>
        <end position="96"/>
    </location>
</feature>
<dbReference type="NCBIfam" id="TIGR00711">
    <property type="entry name" value="efflux_EmrB"/>
    <property type="match status" value="1"/>
</dbReference>
<accession>A0A9X3MR91</accession>
<evidence type="ECO:0000256" key="1">
    <source>
        <dbReference type="ARBA" id="ARBA00004651"/>
    </source>
</evidence>
<feature type="transmembrane region" description="Helical" evidence="7">
    <location>
        <begin position="47"/>
        <end position="65"/>
    </location>
</feature>
<feature type="transmembrane region" description="Helical" evidence="7">
    <location>
        <begin position="330"/>
        <end position="347"/>
    </location>
</feature>
<feature type="transmembrane region" description="Helical" evidence="7">
    <location>
        <begin position="302"/>
        <end position="323"/>
    </location>
</feature>
<dbReference type="PANTHER" id="PTHR42718">
    <property type="entry name" value="MAJOR FACILITATOR SUPERFAMILY MULTIDRUG TRANSPORTER MFSC"/>
    <property type="match status" value="1"/>
</dbReference>
<dbReference type="GO" id="GO:0005886">
    <property type="term" value="C:plasma membrane"/>
    <property type="evidence" value="ECO:0007669"/>
    <property type="project" value="UniProtKB-SubCell"/>
</dbReference>
<reference evidence="9" key="1">
    <citation type="submission" date="2022-10" db="EMBL/GenBank/DDBJ databases">
        <title>The WGS of Solirubrobacter ginsenosidimutans DSM 21036.</title>
        <authorList>
            <person name="Jiang Z."/>
        </authorList>
    </citation>
    <scope>NUCLEOTIDE SEQUENCE</scope>
    <source>
        <strain evidence="9">DSM 21036</strain>
    </source>
</reference>
<keyword evidence="4 7" id="KW-0812">Transmembrane</keyword>
<dbReference type="PRINTS" id="PR01036">
    <property type="entry name" value="TCRTETB"/>
</dbReference>
<feature type="transmembrane region" description="Helical" evidence="7">
    <location>
        <begin position="359"/>
        <end position="382"/>
    </location>
</feature>
<feature type="transmembrane region" description="Helical" evidence="7">
    <location>
        <begin position="229"/>
        <end position="246"/>
    </location>
</feature>
<protein>
    <submittedName>
        <fullName evidence="9">MFS transporter</fullName>
    </submittedName>
</protein>
<evidence type="ECO:0000313" key="10">
    <source>
        <dbReference type="Proteomes" id="UP001149140"/>
    </source>
</evidence>
<keyword evidence="5 7" id="KW-1133">Transmembrane helix</keyword>
<name>A0A9X3MR91_9ACTN</name>
<evidence type="ECO:0000313" key="9">
    <source>
        <dbReference type="EMBL" id="MDA0161496.1"/>
    </source>
</evidence>
<dbReference type="Pfam" id="PF07690">
    <property type="entry name" value="MFS_1"/>
    <property type="match status" value="1"/>
</dbReference>
<evidence type="ECO:0000256" key="4">
    <source>
        <dbReference type="ARBA" id="ARBA00022692"/>
    </source>
</evidence>
<feature type="transmembrane region" description="Helical" evidence="7">
    <location>
        <begin position="403"/>
        <end position="424"/>
    </location>
</feature>
<dbReference type="InterPro" id="IPR036259">
    <property type="entry name" value="MFS_trans_sf"/>
</dbReference>
<keyword evidence="3" id="KW-1003">Cell membrane</keyword>
<gene>
    <name evidence="9" type="ORF">OM076_14565</name>
</gene>
<evidence type="ECO:0000256" key="6">
    <source>
        <dbReference type="ARBA" id="ARBA00023136"/>
    </source>
</evidence>
<dbReference type="AlphaFoldDB" id="A0A9X3MR91"/>
<feature type="transmembrane region" description="Helical" evidence="7">
    <location>
        <begin position="444"/>
        <end position="466"/>
    </location>
</feature>
<dbReference type="CDD" id="cd17321">
    <property type="entry name" value="MFS_MMR_MDR_like"/>
    <property type="match status" value="1"/>
</dbReference>
<dbReference type="RefSeq" id="WP_270040713.1">
    <property type="nucleotide sequence ID" value="NZ_JAPDOD010000012.1"/>
</dbReference>
<dbReference type="PROSITE" id="PS00216">
    <property type="entry name" value="SUGAR_TRANSPORT_1"/>
    <property type="match status" value="1"/>
</dbReference>
<feature type="transmembrane region" description="Helical" evidence="7">
    <location>
        <begin position="137"/>
        <end position="158"/>
    </location>
</feature>
<evidence type="ECO:0000256" key="7">
    <source>
        <dbReference type="SAM" id="Phobius"/>
    </source>
</evidence>
<evidence type="ECO:0000256" key="3">
    <source>
        <dbReference type="ARBA" id="ARBA00022475"/>
    </source>
</evidence>
<feature type="transmembrane region" description="Helical" evidence="7">
    <location>
        <begin position="102"/>
        <end position="125"/>
    </location>
</feature>
<dbReference type="EMBL" id="JAPDOD010000012">
    <property type="protein sequence ID" value="MDA0161496.1"/>
    <property type="molecule type" value="Genomic_DNA"/>
</dbReference>
<dbReference type="PROSITE" id="PS50850">
    <property type="entry name" value="MFS"/>
    <property type="match status" value="1"/>
</dbReference>
<dbReference type="InterPro" id="IPR004638">
    <property type="entry name" value="EmrB-like"/>
</dbReference>
<feature type="transmembrane region" description="Helical" evidence="7">
    <location>
        <begin position="12"/>
        <end position="35"/>
    </location>
</feature>
<evidence type="ECO:0000256" key="2">
    <source>
        <dbReference type="ARBA" id="ARBA00022448"/>
    </source>
</evidence>
<keyword evidence="2" id="KW-0813">Transport</keyword>
<sequence length="484" mass="49927">MAEREDNRWVTLVLVCLAQFMVILDATIVNIALPTIQEDLHFSQADLQWVVNSYTLLFGGFLLLGGRAADIVGRKKIFIAGTILFSVASLLNGLATSSGMLIAFRALQGLGAALVSPAALSIITTTFPEGPERTKALGVWSAIAAGGGAIGLLLGGILTEALSWEWIFFVNVPVGAATAILSARLISESKAERAGAFDVLGAVLVTAGLMVLVYAIVKAESFGWGSDRTLGLAAVGVALLAVFVLVESRTTGPLVRLGIFKIRSLAVANSVLLLVAGGLFALFFFATLYVQEVLGFKPIKAGFAFLPVAFGIAIGAGTAQVLIKKIGVRANAIAGMVVAAAGLFYLSGVPVDGTYVKDLLPGLLLMSFGMGNTFVPITLIATTNVEPEDAGLASGLFNTSQQVGGALGLAVLSTLAADRTVSYLQGLGHQPGPQDKAAGLVEGFQVAFTSAAILVTVGAILLAVLLRSRDVANVNPEQGVTVAA</sequence>
<keyword evidence="6 7" id="KW-0472">Membrane</keyword>
<dbReference type="Gene3D" id="1.20.1720.10">
    <property type="entry name" value="Multidrug resistance protein D"/>
    <property type="match status" value="1"/>
</dbReference>
<proteinExistence type="predicted"/>
<dbReference type="SUPFAM" id="SSF103473">
    <property type="entry name" value="MFS general substrate transporter"/>
    <property type="match status" value="1"/>
</dbReference>
<dbReference type="PANTHER" id="PTHR42718:SF46">
    <property type="entry name" value="BLR6921 PROTEIN"/>
    <property type="match status" value="1"/>
</dbReference>
<dbReference type="Proteomes" id="UP001149140">
    <property type="component" value="Unassembled WGS sequence"/>
</dbReference>
<evidence type="ECO:0000256" key="5">
    <source>
        <dbReference type="ARBA" id="ARBA00022989"/>
    </source>
</evidence>
<feature type="transmembrane region" description="Helical" evidence="7">
    <location>
        <begin position="164"/>
        <end position="183"/>
    </location>
</feature>